<dbReference type="OrthoDB" id="5954824at2759"/>
<protein>
    <submittedName>
        <fullName evidence="5">Uncharacterized protein</fullName>
    </submittedName>
</protein>
<dbReference type="GO" id="GO:0000978">
    <property type="term" value="F:RNA polymerase II cis-regulatory region sequence-specific DNA binding"/>
    <property type="evidence" value="ECO:0007669"/>
    <property type="project" value="TreeGrafter"/>
</dbReference>
<evidence type="ECO:0000256" key="1">
    <source>
        <dbReference type="ARBA" id="ARBA00023125"/>
    </source>
</evidence>
<accession>A0A8J1THI3</accession>
<evidence type="ECO:0000256" key="4">
    <source>
        <dbReference type="SAM" id="MobiDB-lite"/>
    </source>
</evidence>
<dbReference type="InterPro" id="IPR047519">
    <property type="entry name" value="FH_FOXQ2-like"/>
</dbReference>
<feature type="region of interest" description="Disordered" evidence="4">
    <location>
        <begin position="93"/>
        <end position="112"/>
    </location>
</feature>
<dbReference type="InterPro" id="IPR030456">
    <property type="entry name" value="TF_fork_head_CS_2"/>
</dbReference>
<dbReference type="GO" id="GO:0030154">
    <property type="term" value="P:cell differentiation"/>
    <property type="evidence" value="ECO:0007669"/>
    <property type="project" value="TreeGrafter"/>
</dbReference>
<dbReference type="GO" id="GO:0009653">
    <property type="term" value="P:anatomical structure morphogenesis"/>
    <property type="evidence" value="ECO:0007669"/>
    <property type="project" value="TreeGrafter"/>
</dbReference>
<feature type="region of interest" description="Disordered" evidence="4">
    <location>
        <begin position="117"/>
        <end position="164"/>
    </location>
</feature>
<reference evidence="5" key="1">
    <citation type="submission" date="2022-03" db="EMBL/GenBank/DDBJ databases">
        <authorList>
            <person name="Martin C."/>
        </authorList>
    </citation>
    <scope>NUCLEOTIDE SEQUENCE</scope>
</reference>
<dbReference type="SMART" id="SM00339">
    <property type="entry name" value="FH"/>
    <property type="match status" value="1"/>
</dbReference>
<dbReference type="PANTHER" id="PTHR11829">
    <property type="entry name" value="FORKHEAD BOX PROTEIN"/>
    <property type="match status" value="1"/>
</dbReference>
<dbReference type="PROSITE" id="PS50039">
    <property type="entry name" value="FORK_HEAD_3"/>
    <property type="match status" value="1"/>
</dbReference>
<dbReference type="InterPro" id="IPR001766">
    <property type="entry name" value="Fork_head_dom"/>
</dbReference>
<dbReference type="Proteomes" id="UP000749559">
    <property type="component" value="Unassembled WGS sequence"/>
</dbReference>
<evidence type="ECO:0000256" key="3">
    <source>
        <dbReference type="PROSITE-ProRule" id="PRU00089"/>
    </source>
</evidence>
<comment type="caution">
    <text evidence="5">The sequence shown here is derived from an EMBL/GenBank/DDBJ whole genome shotgun (WGS) entry which is preliminary data.</text>
</comment>
<dbReference type="EMBL" id="CAIIXF020000008">
    <property type="protein sequence ID" value="CAH1791640.1"/>
    <property type="molecule type" value="Genomic_DNA"/>
</dbReference>
<dbReference type="AlphaFoldDB" id="A0A8J1THI3"/>
<feature type="region of interest" description="Disordered" evidence="4">
    <location>
        <begin position="281"/>
        <end position="302"/>
    </location>
</feature>
<gene>
    <name evidence="5" type="ORF">OFUS_LOCUS16698</name>
</gene>
<dbReference type="FunFam" id="1.10.10.10:FF:000135">
    <property type="entry name" value="forkhead box protein G1"/>
    <property type="match status" value="1"/>
</dbReference>
<keyword evidence="1 3" id="KW-0238">DNA-binding</keyword>
<organism evidence="5 6">
    <name type="scientific">Owenia fusiformis</name>
    <name type="common">Polychaete worm</name>
    <dbReference type="NCBI Taxonomy" id="6347"/>
    <lineage>
        <taxon>Eukaryota</taxon>
        <taxon>Metazoa</taxon>
        <taxon>Spiralia</taxon>
        <taxon>Lophotrochozoa</taxon>
        <taxon>Annelida</taxon>
        <taxon>Polychaeta</taxon>
        <taxon>Sedentaria</taxon>
        <taxon>Canalipalpata</taxon>
        <taxon>Sabellida</taxon>
        <taxon>Oweniida</taxon>
        <taxon>Oweniidae</taxon>
        <taxon>Owenia</taxon>
    </lineage>
</organism>
<dbReference type="PRINTS" id="PR00053">
    <property type="entry name" value="FORKHEAD"/>
</dbReference>
<name>A0A8J1THI3_OWEFU</name>
<evidence type="ECO:0000313" key="5">
    <source>
        <dbReference type="EMBL" id="CAH1791640.1"/>
    </source>
</evidence>
<dbReference type="PROSITE" id="PS00658">
    <property type="entry name" value="FORK_HEAD_2"/>
    <property type="match status" value="1"/>
</dbReference>
<evidence type="ECO:0000313" key="6">
    <source>
        <dbReference type="Proteomes" id="UP000749559"/>
    </source>
</evidence>
<dbReference type="Gene3D" id="1.10.10.10">
    <property type="entry name" value="Winged helix-like DNA-binding domain superfamily/Winged helix DNA-binding domain"/>
    <property type="match status" value="1"/>
</dbReference>
<feature type="compositionally biased region" description="Polar residues" evidence="4">
    <location>
        <begin position="137"/>
        <end position="164"/>
    </location>
</feature>
<keyword evidence="6" id="KW-1185">Reference proteome</keyword>
<dbReference type="GO" id="GO:0000981">
    <property type="term" value="F:DNA-binding transcription factor activity, RNA polymerase II-specific"/>
    <property type="evidence" value="ECO:0007669"/>
    <property type="project" value="TreeGrafter"/>
</dbReference>
<dbReference type="InterPro" id="IPR036388">
    <property type="entry name" value="WH-like_DNA-bd_sf"/>
</dbReference>
<dbReference type="Pfam" id="PF00250">
    <property type="entry name" value="Forkhead"/>
    <property type="match status" value="1"/>
</dbReference>
<dbReference type="CDD" id="cd20035">
    <property type="entry name" value="FH_FOXQ2-like"/>
    <property type="match status" value="1"/>
</dbReference>
<dbReference type="PANTHER" id="PTHR11829:SF142">
    <property type="entry name" value="FORK-HEAD DOMAIN-CONTAINING PROTEIN"/>
    <property type="match status" value="1"/>
</dbReference>
<keyword evidence="2 3" id="KW-0539">Nucleus</keyword>
<feature type="compositionally biased region" description="Basic residues" evidence="4">
    <location>
        <begin position="281"/>
        <end position="290"/>
    </location>
</feature>
<dbReference type="SUPFAM" id="SSF46785">
    <property type="entry name" value="Winged helix' DNA-binding domain"/>
    <property type="match status" value="1"/>
</dbReference>
<sequence length="431" mass="48233">METLKLMSYRVDYVTREAQNNTGFADLKNYGQKLNEKPGYGPKVSEITNYGNKVNDITNYSTNTYAEKSANQLPYNIPTAYNGLLAIQDSMASKMSSPVHNQSDHSRQQDGCKMLQTSPDMRESTSKSCTPSPPIGSHTSSPMGSLASSPTSSFEQISNPSSPETVISDIDEVLKSLENTAKGGASKADKPHHSYIALIATAILSKPEKRMILGDIYQYIQDNFEYYNNEERAWRNSIRHNLSLNECFIKAGRADSGKGNYWSIHPACIEDFSKGDYRRRNARRRAKRGSRGLQAQQPNTPYPYRQYVPMSSNALNYPPPMPFPYPQMTPQIPPVSQIPSQPHLQSSTISYMGKYQQPMTTTYAPHVSIPDPLTTTYSSQPRATISYEPQTSMTSMDLYRPPYNYPSSNSSYHSNTSTINYPAITQGYPGM</sequence>
<dbReference type="InterPro" id="IPR050211">
    <property type="entry name" value="FOX_domain-containing"/>
</dbReference>
<evidence type="ECO:0000256" key="2">
    <source>
        <dbReference type="ARBA" id="ARBA00023242"/>
    </source>
</evidence>
<comment type="subcellular location">
    <subcellularLocation>
        <location evidence="3">Nucleus</location>
    </subcellularLocation>
</comment>
<dbReference type="InterPro" id="IPR036390">
    <property type="entry name" value="WH_DNA-bd_sf"/>
</dbReference>
<dbReference type="GO" id="GO:0005634">
    <property type="term" value="C:nucleus"/>
    <property type="evidence" value="ECO:0007669"/>
    <property type="project" value="UniProtKB-SubCell"/>
</dbReference>
<feature type="DNA-binding region" description="Fork-head" evidence="3">
    <location>
        <begin position="190"/>
        <end position="282"/>
    </location>
</feature>
<proteinExistence type="predicted"/>